<dbReference type="PANTHER" id="PTHR37525:SF1">
    <property type="entry name" value="UPF0175 PROTEIN SSL1255"/>
    <property type="match status" value="1"/>
</dbReference>
<keyword evidence="3" id="KW-1185">Reference proteome</keyword>
<dbReference type="PANTHER" id="PTHR37525">
    <property type="entry name" value="UPF0175 PROTEIN SSL1255"/>
    <property type="match status" value="1"/>
</dbReference>
<dbReference type="Pfam" id="PF03683">
    <property type="entry name" value="UPF0175"/>
    <property type="match status" value="1"/>
</dbReference>
<evidence type="ECO:0000313" key="3">
    <source>
        <dbReference type="Proteomes" id="UP000753961"/>
    </source>
</evidence>
<dbReference type="RefSeq" id="WP_222579916.1">
    <property type="nucleotide sequence ID" value="NZ_JAHVHU010000008.1"/>
</dbReference>
<accession>A0A953L928</accession>
<dbReference type="AlphaFoldDB" id="A0A953L928"/>
<dbReference type="InterPro" id="IPR005368">
    <property type="entry name" value="UPF0175"/>
</dbReference>
<organism evidence="2 3">
    <name type="scientific">Membranihabitans marinus</name>
    <dbReference type="NCBI Taxonomy" id="1227546"/>
    <lineage>
        <taxon>Bacteria</taxon>
        <taxon>Pseudomonadati</taxon>
        <taxon>Bacteroidota</taxon>
        <taxon>Saprospiria</taxon>
        <taxon>Saprospirales</taxon>
        <taxon>Saprospiraceae</taxon>
        <taxon>Membranihabitans</taxon>
    </lineage>
</organism>
<dbReference type="EMBL" id="JAHVHU010000008">
    <property type="protein sequence ID" value="MBY5958380.1"/>
    <property type="molecule type" value="Genomic_DNA"/>
</dbReference>
<dbReference type="InterPro" id="IPR052264">
    <property type="entry name" value="UPF0175_domain"/>
</dbReference>
<comment type="similarity">
    <text evidence="1">Belongs to the UPF0175 family.</text>
</comment>
<evidence type="ECO:0000256" key="1">
    <source>
        <dbReference type="ARBA" id="ARBA00005651"/>
    </source>
</evidence>
<evidence type="ECO:0000313" key="2">
    <source>
        <dbReference type="EMBL" id="MBY5958380.1"/>
    </source>
</evidence>
<sequence>MALLIDDSELELVQMDENELRLEIAIMLYEKEKVSAGRASKFARINRILFLKELGKRRIPVNYDEEELTRDLEILGISLDESN</sequence>
<dbReference type="Proteomes" id="UP000753961">
    <property type="component" value="Unassembled WGS sequence"/>
</dbReference>
<comment type="caution">
    <text evidence="2">The sequence shown here is derived from an EMBL/GenBank/DDBJ whole genome shotgun (WGS) entry which is preliminary data.</text>
</comment>
<gene>
    <name evidence="2" type="ORF">KUV50_09575</name>
</gene>
<proteinExistence type="inferred from homology"/>
<protein>
    <submittedName>
        <fullName evidence="2">UPF0175 family protein</fullName>
    </submittedName>
</protein>
<reference evidence="2" key="1">
    <citation type="submission" date="2021-06" db="EMBL/GenBank/DDBJ databases">
        <title>44 bacteria genomes isolated from Dapeng, Shenzhen.</title>
        <authorList>
            <person name="Zheng W."/>
            <person name="Yu S."/>
            <person name="Huang Y."/>
        </authorList>
    </citation>
    <scope>NUCLEOTIDE SEQUENCE</scope>
    <source>
        <strain evidence="2">DP5N28-2</strain>
    </source>
</reference>
<name>A0A953L928_9BACT</name>